<evidence type="ECO:0000313" key="1">
    <source>
        <dbReference type="EMBL" id="EQB48274.1"/>
    </source>
</evidence>
<protein>
    <submittedName>
        <fullName evidence="1">Uncharacterized protein</fullName>
    </submittedName>
</protein>
<organism evidence="1 2">
    <name type="scientific">Colletotrichum gloeosporioides (strain Cg-14)</name>
    <name type="common">Anthracnose fungus</name>
    <name type="synonym">Glomerella cingulata</name>
    <dbReference type="NCBI Taxonomy" id="1237896"/>
    <lineage>
        <taxon>Eukaryota</taxon>
        <taxon>Fungi</taxon>
        <taxon>Dikarya</taxon>
        <taxon>Ascomycota</taxon>
        <taxon>Pezizomycotina</taxon>
        <taxon>Sordariomycetes</taxon>
        <taxon>Hypocreomycetidae</taxon>
        <taxon>Glomerellales</taxon>
        <taxon>Glomerellaceae</taxon>
        <taxon>Colletotrichum</taxon>
        <taxon>Colletotrichum gloeosporioides species complex</taxon>
    </lineage>
</organism>
<name>T0K8B9_COLGC</name>
<proteinExistence type="predicted"/>
<accession>T0K8B9</accession>
<dbReference type="HOGENOM" id="CLU_3359629_0_0_1"/>
<dbReference type="STRING" id="1237896.T0K8B9"/>
<comment type="caution">
    <text evidence="1">The sequence shown here is derived from an EMBL/GenBank/DDBJ whole genome shotgun (WGS) entry which is preliminary data.</text>
</comment>
<dbReference type="InterPro" id="IPR027417">
    <property type="entry name" value="P-loop_NTPase"/>
</dbReference>
<sequence length="36" mass="4380">MTRNLQYRDIVILLRSMPWAPQMMEELKKQGIPVHR</sequence>
<dbReference type="Gene3D" id="3.40.50.300">
    <property type="entry name" value="P-loop containing nucleotide triphosphate hydrolases"/>
    <property type="match status" value="1"/>
</dbReference>
<evidence type="ECO:0000313" key="2">
    <source>
        <dbReference type="Proteomes" id="UP000015530"/>
    </source>
</evidence>
<reference evidence="2" key="1">
    <citation type="journal article" date="2013" name="Mol. Plant Microbe Interact.">
        <title>Global aspects of pacC regulation of pathogenicity genes in Colletotrichum gloeosporioides as revealed by transcriptome analysis.</title>
        <authorList>
            <person name="Alkan N."/>
            <person name="Meng X."/>
            <person name="Friedlander G."/>
            <person name="Reuveni E."/>
            <person name="Sukno S."/>
            <person name="Sherman A."/>
            <person name="Thon M."/>
            <person name="Fluhr R."/>
            <person name="Prusky D."/>
        </authorList>
    </citation>
    <scope>NUCLEOTIDE SEQUENCE [LARGE SCALE GENOMIC DNA]</scope>
    <source>
        <strain evidence="2">Cg-14</strain>
    </source>
</reference>
<dbReference type="Proteomes" id="UP000015530">
    <property type="component" value="Unassembled WGS sequence"/>
</dbReference>
<dbReference type="EMBL" id="AMYD01002662">
    <property type="protein sequence ID" value="EQB48274.1"/>
    <property type="molecule type" value="Genomic_DNA"/>
</dbReference>
<gene>
    <name evidence="1" type="ORF">CGLO_12510</name>
</gene>
<dbReference type="AlphaFoldDB" id="T0K8B9"/>
<dbReference type="SUPFAM" id="SSF52540">
    <property type="entry name" value="P-loop containing nucleoside triphosphate hydrolases"/>
    <property type="match status" value="1"/>
</dbReference>